<feature type="transmembrane region" description="Helical" evidence="8">
    <location>
        <begin position="251"/>
        <end position="271"/>
    </location>
</feature>
<comment type="similarity">
    <text evidence="2">Belongs to the auxin efflux carrier (TC 2.A.69) family.</text>
</comment>
<dbReference type="GO" id="GO:0055085">
    <property type="term" value="P:transmembrane transport"/>
    <property type="evidence" value="ECO:0007669"/>
    <property type="project" value="InterPro"/>
</dbReference>
<evidence type="ECO:0000256" key="3">
    <source>
        <dbReference type="ARBA" id="ARBA00022448"/>
    </source>
</evidence>
<feature type="transmembrane region" description="Helical" evidence="8">
    <location>
        <begin position="199"/>
        <end position="218"/>
    </location>
</feature>
<protein>
    <submittedName>
        <fullName evidence="9">Transporter</fullName>
    </submittedName>
</protein>
<dbReference type="RefSeq" id="WP_271712328.1">
    <property type="nucleotide sequence ID" value="NZ_AP024169.1"/>
</dbReference>
<dbReference type="GO" id="GO:0005886">
    <property type="term" value="C:plasma membrane"/>
    <property type="evidence" value="ECO:0007669"/>
    <property type="project" value="UniProtKB-SubCell"/>
</dbReference>
<evidence type="ECO:0000256" key="7">
    <source>
        <dbReference type="ARBA" id="ARBA00023136"/>
    </source>
</evidence>
<feature type="transmembrane region" description="Helical" evidence="8">
    <location>
        <begin position="223"/>
        <end position="245"/>
    </location>
</feature>
<evidence type="ECO:0000256" key="8">
    <source>
        <dbReference type="SAM" id="Phobius"/>
    </source>
</evidence>
<dbReference type="PANTHER" id="PTHR36838">
    <property type="entry name" value="AUXIN EFFLUX CARRIER FAMILY PROTEIN"/>
    <property type="match status" value="1"/>
</dbReference>
<sequence length="305" mass="33692">MEIINTMFVLFVTLLLGFYLNKINIIDESTNRKLSTLIIQVTCPALVIRSVCGDNMKGDKSDILFVFIIGIIMYCMLPFVAYIISKLMFVDKSQSGTYQFMLIFANTSFMGFPVVSSIFGQKAIFYTSILHMGFNILVFSYGIYLISKDSEKDAKFDMMKFVNPGIISSIIALIIYFTGLELPKCIVDTLNSVGSITTPLSMLVLGASIATISLADLFKEKKVYVLAIIRLVIMPLIAYFILSKITDDKMLIGVGAITLGMPVASMAVMLSNEYEGNTRLTSMGVLVTTVLSVISIPLVTYMLSL</sequence>
<dbReference type="InterPro" id="IPR004776">
    <property type="entry name" value="Mem_transp_PIN-like"/>
</dbReference>
<dbReference type="Proteomes" id="UP000595897">
    <property type="component" value="Chromosome"/>
</dbReference>
<keyword evidence="4" id="KW-1003">Cell membrane</keyword>
<keyword evidence="10" id="KW-1185">Reference proteome</keyword>
<dbReference type="PANTHER" id="PTHR36838:SF1">
    <property type="entry name" value="SLR1864 PROTEIN"/>
    <property type="match status" value="1"/>
</dbReference>
<keyword evidence="7 8" id="KW-0472">Membrane</keyword>
<feature type="transmembrane region" description="Helical" evidence="8">
    <location>
        <begin position="283"/>
        <end position="303"/>
    </location>
</feature>
<evidence type="ECO:0000256" key="2">
    <source>
        <dbReference type="ARBA" id="ARBA00010145"/>
    </source>
</evidence>
<evidence type="ECO:0000313" key="10">
    <source>
        <dbReference type="Proteomes" id="UP000595897"/>
    </source>
</evidence>
<keyword evidence="6 8" id="KW-1133">Transmembrane helix</keyword>
<evidence type="ECO:0000256" key="4">
    <source>
        <dbReference type="ARBA" id="ARBA00022475"/>
    </source>
</evidence>
<keyword evidence="3" id="KW-0813">Transport</keyword>
<proteinExistence type="inferred from homology"/>
<evidence type="ECO:0000256" key="1">
    <source>
        <dbReference type="ARBA" id="ARBA00004651"/>
    </source>
</evidence>
<accession>A0A7R7ELP8</accession>
<feature type="transmembrane region" description="Helical" evidence="8">
    <location>
        <begin position="6"/>
        <end position="22"/>
    </location>
</feature>
<evidence type="ECO:0000256" key="6">
    <source>
        <dbReference type="ARBA" id="ARBA00022989"/>
    </source>
</evidence>
<feature type="transmembrane region" description="Helical" evidence="8">
    <location>
        <begin position="63"/>
        <end position="84"/>
    </location>
</feature>
<dbReference type="Pfam" id="PF03547">
    <property type="entry name" value="Mem_trans"/>
    <property type="match status" value="2"/>
</dbReference>
<evidence type="ECO:0000256" key="5">
    <source>
        <dbReference type="ARBA" id="ARBA00022692"/>
    </source>
</evidence>
<keyword evidence="5 8" id="KW-0812">Transmembrane</keyword>
<dbReference type="EMBL" id="AP024169">
    <property type="protein sequence ID" value="BCN31185.1"/>
    <property type="molecule type" value="Genomic_DNA"/>
</dbReference>
<reference evidence="9 10" key="1">
    <citation type="submission" date="2020-11" db="EMBL/GenBank/DDBJ databases">
        <title>Draft genome sequencing of a Lachnospiraceae strain isolated from anoxic soil subjected to BSD treatment.</title>
        <authorList>
            <person name="Uek A."/>
            <person name="Tonouchi A."/>
        </authorList>
    </citation>
    <scope>NUCLEOTIDE SEQUENCE [LARGE SCALE GENOMIC DNA]</scope>
    <source>
        <strain evidence="9 10">TB5</strain>
    </source>
</reference>
<dbReference type="KEGG" id="ahb:bsdtb5_24800"/>
<dbReference type="InterPro" id="IPR038770">
    <property type="entry name" value="Na+/solute_symporter_sf"/>
</dbReference>
<comment type="subcellular location">
    <subcellularLocation>
        <location evidence="1">Cell membrane</location>
        <topology evidence="1">Multi-pass membrane protein</topology>
    </subcellularLocation>
</comment>
<name>A0A7R7ELP8_9FIRM</name>
<feature type="transmembrane region" description="Helical" evidence="8">
    <location>
        <begin position="96"/>
        <end position="119"/>
    </location>
</feature>
<feature type="transmembrane region" description="Helical" evidence="8">
    <location>
        <begin position="158"/>
        <end position="179"/>
    </location>
</feature>
<feature type="transmembrane region" description="Helical" evidence="8">
    <location>
        <begin position="125"/>
        <end position="146"/>
    </location>
</feature>
<organism evidence="9 10">
    <name type="scientific">Anaeromicropila herbilytica</name>
    <dbReference type="NCBI Taxonomy" id="2785025"/>
    <lineage>
        <taxon>Bacteria</taxon>
        <taxon>Bacillati</taxon>
        <taxon>Bacillota</taxon>
        <taxon>Clostridia</taxon>
        <taxon>Lachnospirales</taxon>
        <taxon>Lachnospiraceae</taxon>
        <taxon>Anaeromicropila</taxon>
    </lineage>
</organism>
<evidence type="ECO:0000313" key="9">
    <source>
        <dbReference type="EMBL" id="BCN31185.1"/>
    </source>
</evidence>
<gene>
    <name evidence="9" type="ORF">bsdtb5_24800</name>
</gene>
<dbReference type="AlphaFoldDB" id="A0A7R7ELP8"/>
<dbReference type="Gene3D" id="1.20.1530.20">
    <property type="match status" value="2"/>
</dbReference>